<dbReference type="RefSeq" id="XP_015189488.1">
    <property type="nucleotide sequence ID" value="XM_015334002.1"/>
</dbReference>
<evidence type="ECO:0000313" key="3">
    <source>
        <dbReference type="RefSeq" id="XP_015189486.1"/>
    </source>
</evidence>
<feature type="domain" description="Nuclear respiratory factor 1 NLS/DNA-binding dimerisation" evidence="1">
    <location>
        <begin position="23"/>
        <end position="141"/>
    </location>
</feature>
<dbReference type="GeneID" id="107073377"/>
<proteinExistence type="predicted"/>
<reference evidence="3 4" key="1">
    <citation type="submission" date="2025-05" db="UniProtKB">
        <authorList>
            <consortium name="RefSeq"/>
        </authorList>
    </citation>
    <scope>IDENTIFICATION</scope>
    <source>
        <tissue evidence="3 4">Whole body</tissue>
    </source>
</reference>
<keyword evidence="2" id="KW-1185">Reference proteome</keyword>
<dbReference type="Proteomes" id="UP000694924">
    <property type="component" value="Unplaced"/>
</dbReference>
<protein>
    <submittedName>
        <fullName evidence="3 4">Uncharacterized protein LOC107073377</fullName>
    </submittedName>
</protein>
<accession>A0ABM1JAJ8</accession>
<dbReference type="RefSeq" id="XP_015189486.1">
    <property type="nucleotide sequence ID" value="XM_015334000.1"/>
</dbReference>
<evidence type="ECO:0000259" key="1">
    <source>
        <dbReference type="Pfam" id="PF10491"/>
    </source>
</evidence>
<sequence>MKYSSVQVDVYEVDLRQNHLSDLIYDNMTESANETIELVCENSHEESSMVSNLPLLFVNGYPTSLENMTLTQLENFVTFMIECSSGHDINEVINKPEWWPEEIKFSNPLIRPKKLTDNWIANLKKIVLRCYTYHESEYLLRFCSFLARYSHEELGYVNNWDSTTSLYHKSTNKLLVTFRNENMNYDKKNENLRKTLLFHNGITSNFANKSKQQTQSFMMVQPPCDDIYLCDNCDAEFVGLEKMKEHELICCEQQYHESNSSRPNTPDFSINQPETDQNEFLEYFQLRSREKEGEVTVSNKSEAINNTYIATRTSSRVRGSINLTKSRAIPFSSPAGMILAKKSKTMTEETQQERLERIERHVLAPPVTSSCRPKWLDKEDERDKWVTTYKFSRDKQIDYVHQYKFSDALKGKPILDIKSQILYAACRPVFVTLAKLNQKQIEDYKHNSLKHRNSSTRRSYKKAGPASKTKLKILEEVPVKKMITEESMPIIQSNTPFVTSFNNYSENKSVTKDSTNEITEITYSVKQKSIMVIDLCSSDEEEIEKTLKFDENRDPMNSILAENSLPILSPNKVRSKACIYPKNSNHWLMQSIFSEDNENHVNRCHIGGVLNTRIQISPVLRPAP</sequence>
<dbReference type="Pfam" id="PF10491">
    <property type="entry name" value="Nrf1_DNA-bind"/>
    <property type="match status" value="1"/>
</dbReference>
<name>A0ABM1JAJ8_POLDO</name>
<organism evidence="2 3">
    <name type="scientific">Polistes dominula</name>
    <name type="common">European paper wasp</name>
    <name type="synonym">Vespa dominula</name>
    <dbReference type="NCBI Taxonomy" id="743375"/>
    <lineage>
        <taxon>Eukaryota</taxon>
        <taxon>Metazoa</taxon>
        <taxon>Ecdysozoa</taxon>
        <taxon>Arthropoda</taxon>
        <taxon>Hexapoda</taxon>
        <taxon>Insecta</taxon>
        <taxon>Pterygota</taxon>
        <taxon>Neoptera</taxon>
        <taxon>Endopterygota</taxon>
        <taxon>Hymenoptera</taxon>
        <taxon>Apocrita</taxon>
        <taxon>Aculeata</taxon>
        <taxon>Vespoidea</taxon>
        <taxon>Vespidae</taxon>
        <taxon>Polistinae</taxon>
        <taxon>Polistini</taxon>
        <taxon>Polistes</taxon>
    </lineage>
</organism>
<evidence type="ECO:0000313" key="4">
    <source>
        <dbReference type="RefSeq" id="XP_015189488.1"/>
    </source>
</evidence>
<gene>
    <name evidence="3 4 5" type="primary">LOC107073377</name>
</gene>
<evidence type="ECO:0000313" key="2">
    <source>
        <dbReference type="Proteomes" id="UP000694924"/>
    </source>
</evidence>
<dbReference type="InterPro" id="IPR019525">
    <property type="entry name" value="Nrf1_NLS/DNA-bd_dimer"/>
</dbReference>
<evidence type="ECO:0000313" key="5">
    <source>
        <dbReference type="RefSeq" id="XP_015189489.1"/>
    </source>
</evidence>
<dbReference type="RefSeq" id="XP_015189489.1">
    <property type="nucleotide sequence ID" value="XM_015334003.1"/>
</dbReference>